<dbReference type="InterPro" id="IPR051359">
    <property type="entry name" value="CaCA_antiporter"/>
</dbReference>
<evidence type="ECO:0000256" key="8">
    <source>
        <dbReference type="SAM" id="Phobius"/>
    </source>
</evidence>
<name>A0ABR1YZZ8_9PEZI</name>
<evidence type="ECO:0000256" key="1">
    <source>
        <dbReference type="ARBA" id="ARBA00004141"/>
    </source>
</evidence>
<feature type="transmembrane region" description="Helical" evidence="8">
    <location>
        <begin position="216"/>
        <end position="234"/>
    </location>
</feature>
<feature type="transmembrane region" description="Helical" evidence="8">
    <location>
        <begin position="978"/>
        <end position="1002"/>
    </location>
</feature>
<dbReference type="PANTHER" id="PTHR12266">
    <property type="entry name" value="NA+/CA2+ K+ INDEPENDENT EXCHANGER"/>
    <property type="match status" value="1"/>
</dbReference>
<dbReference type="InterPro" id="IPR044880">
    <property type="entry name" value="NCX_ion-bd_dom_sf"/>
</dbReference>
<feature type="domain" description="Sodium/calcium exchanger membrane region" evidence="9">
    <location>
        <begin position="120"/>
        <end position="260"/>
    </location>
</feature>
<gene>
    <name evidence="10" type="ORF">HDK90DRAFT_151725</name>
</gene>
<feature type="compositionally biased region" description="Low complexity" evidence="7">
    <location>
        <begin position="502"/>
        <end position="527"/>
    </location>
</feature>
<keyword evidence="6 8" id="KW-0472">Membrane</keyword>
<feature type="transmembrane region" description="Helical" evidence="8">
    <location>
        <begin position="832"/>
        <end position="851"/>
    </location>
</feature>
<keyword evidence="3" id="KW-0813">Transport</keyword>
<feature type="region of interest" description="Disordered" evidence="7">
    <location>
        <begin position="491"/>
        <end position="596"/>
    </location>
</feature>
<evidence type="ECO:0000259" key="9">
    <source>
        <dbReference type="Pfam" id="PF01699"/>
    </source>
</evidence>
<dbReference type="Pfam" id="PF01699">
    <property type="entry name" value="Na_Ca_ex"/>
    <property type="match status" value="2"/>
</dbReference>
<feature type="domain" description="Sodium/calcium exchanger membrane region" evidence="9">
    <location>
        <begin position="869"/>
        <end position="1028"/>
    </location>
</feature>
<evidence type="ECO:0000256" key="6">
    <source>
        <dbReference type="ARBA" id="ARBA00023136"/>
    </source>
</evidence>
<feature type="transmembrane region" description="Helical" evidence="8">
    <location>
        <begin position="183"/>
        <end position="204"/>
    </location>
</feature>
<comment type="subcellular location">
    <subcellularLocation>
        <location evidence="1">Membrane</location>
        <topology evidence="1">Multi-pass membrane protein</topology>
    </subcellularLocation>
</comment>
<comment type="similarity">
    <text evidence="2">Belongs to the Ca(2+):cation antiporter (CaCA) (TC 2.A.19) family.</text>
</comment>
<feature type="transmembrane region" description="Helical" evidence="8">
    <location>
        <begin position="932"/>
        <end position="958"/>
    </location>
</feature>
<evidence type="ECO:0000313" key="11">
    <source>
        <dbReference type="Proteomes" id="UP001492380"/>
    </source>
</evidence>
<feature type="transmembrane region" description="Helical" evidence="8">
    <location>
        <begin position="27"/>
        <end position="44"/>
    </location>
</feature>
<accession>A0ABR1YZZ8</accession>
<feature type="transmembrane region" description="Helical" evidence="8">
    <location>
        <begin position="240"/>
        <end position="263"/>
    </location>
</feature>
<feature type="transmembrane region" description="Helical" evidence="8">
    <location>
        <begin position="804"/>
        <end position="825"/>
    </location>
</feature>
<evidence type="ECO:0000313" key="10">
    <source>
        <dbReference type="EMBL" id="KAK8244296.1"/>
    </source>
</evidence>
<feature type="transmembrane region" description="Helical" evidence="8">
    <location>
        <begin position="144"/>
        <end position="163"/>
    </location>
</feature>
<keyword evidence="4 8" id="KW-0812">Transmembrane</keyword>
<keyword evidence="5 8" id="KW-1133">Transmembrane helix</keyword>
<keyword evidence="11" id="KW-1185">Reference proteome</keyword>
<feature type="transmembrane region" description="Helical" evidence="8">
    <location>
        <begin position="113"/>
        <end position="132"/>
    </location>
</feature>
<evidence type="ECO:0000256" key="2">
    <source>
        <dbReference type="ARBA" id="ARBA00008170"/>
    </source>
</evidence>
<feature type="region of interest" description="Disordered" evidence="7">
    <location>
        <begin position="704"/>
        <end position="792"/>
    </location>
</feature>
<comment type="caution">
    <text evidence="10">The sequence shown here is derived from an EMBL/GenBank/DDBJ whole genome shotgun (WGS) entry which is preliminary data.</text>
</comment>
<feature type="transmembrane region" description="Helical" evidence="8">
    <location>
        <begin position="1014"/>
        <end position="1033"/>
    </location>
</feature>
<dbReference type="EMBL" id="JBBWRZ010000002">
    <property type="protein sequence ID" value="KAK8244296.1"/>
    <property type="molecule type" value="Genomic_DNA"/>
</dbReference>
<dbReference type="PANTHER" id="PTHR12266:SF0">
    <property type="entry name" value="MITOCHONDRIAL SODIUM_CALCIUM EXCHANGER PROTEIN"/>
    <property type="match status" value="1"/>
</dbReference>
<sequence length="1047" mass="114586">MAETPHAALLRRPHAQRRKPRHSPRPFLATLLLVSLIAVASLLLDTRRATGAPSDVSQLRSRGLSPQDDLECRLVNNAVDKCAFVRQHCPDEEAGIFSYLQLYYCRLPHAKPVAFAIIVLWLALLFSTIGIAASDFFCVNLSTISTLLGMSESMAGVTFLAFGNGSPDVFSTFAAMNTNSGTLAIGELIGAAGFITAVVAGSMALVRPFKVDKRTFVRDVGFFIVAASFSMVFLIDGKLSLWECIAMVVFYIFYVLFVLWWHWWHGRRQRRRLVEATARGHFVSPGGEVAEVFSPCHQQDGRSRSSSYFSHNVSTEDFATLEQGNVKDEPGLETADEEERERWLGELNRNMRLSRPRLGDRRTSKNPPIRPSLVGALEFRAVLSSLQKSRNIQTRPINLRRYSDDPNFTTAQQQDQLSVYSDPAARPQFDDTHSHTSDESRPPTRQSADLRGAGSRTRAVSVNDADSLRFDPKAWSKKSRNIDLLGPLAEDTDHLHVPQPGRPRNSSTSTTASSNIIPSPAISLSPPTSQPASREPSPAPKGRRTRSPNRLAPPERHAQGGGSPSISALRHSPKSTPQSLPKLMIPPSGGEGSKSPFPVYQEYAVSPQGGSKPLSFASPSISPLSSIFPNEHFPEVEEEEEEKPIPWWPGKILPTPRQLVSKLFPTLYNWKKKSHWERFLGFVSAPSVFLLTITLPVVEADKDVEDEDEPEFALPSPVSPFARPSAPSTITVTGPDDVPAGEPAGPSGGQSRNNGNDGVVGQERYRDEPPLLLLSPSDGPMAQSPEPMPHPHKLPAPEKPWDRWLVILQIFTAPFFVSLIVWANTDPSNPRALLLPTLISLACSLAVLALLLGTTTPLRPPRWHTMLCFLGFVVSIAWISTIANEVVGVLKTLGVILDISDAILGLTIFAVGNSMGDLVADITVARLGFPVMALSACFGGPMLNILLGIGLSGCYMTIKKAERSHDKHPDHPVKFKPYHLDVDSTLVISGATLLVTLLGLLALVSMRKWRMDRLVGSCLVVLWVLSTAGNLVAEITGFRSDLSDGSW</sequence>
<feature type="transmembrane region" description="Helical" evidence="8">
    <location>
        <begin position="863"/>
        <end position="883"/>
    </location>
</feature>
<organism evidence="10 11">
    <name type="scientific">Phyllosticta capitalensis</name>
    <dbReference type="NCBI Taxonomy" id="121624"/>
    <lineage>
        <taxon>Eukaryota</taxon>
        <taxon>Fungi</taxon>
        <taxon>Dikarya</taxon>
        <taxon>Ascomycota</taxon>
        <taxon>Pezizomycotina</taxon>
        <taxon>Dothideomycetes</taxon>
        <taxon>Dothideomycetes incertae sedis</taxon>
        <taxon>Botryosphaeriales</taxon>
        <taxon>Phyllostictaceae</taxon>
        <taxon>Phyllosticta</taxon>
    </lineage>
</organism>
<feature type="compositionally biased region" description="Basic residues" evidence="7">
    <location>
        <begin position="9"/>
        <end position="22"/>
    </location>
</feature>
<dbReference type="InterPro" id="IPR004837">
    <property type="entry name" value="NaCa_Exmemb"/>
</dbReference>
<protein>
    <submittedName>
        <fullName evidence="10">Sodium/calcium exchanger protein-like protein</fullName>
    </submittedName>
</protein>
<feature type="transmembrane region" description="Helical" evidence="8">
    <location>
        <begin position="895"/>
        <end position="912"/>
    </location>
</feature>
<reference evidence="10 11" key="1">
    <citation type="submission" date="2024-04" db="EMBL/GenBank/DDBJ databases">
        <title>Phyllosticta paracitricarpa is synonymous to the EU quarantine fungus P. citricarpa based on phylogenomic analyses.</title>
        <authorList>
            <consortium name="Lawrence Berkeley National Laboratory"/>
            <person name="Van Ingen-Buijs V.A."/>
            <person name="Van Westerhoven A.C."/>
            <person name="Haridas S."/>
            <person name="Skiadas P."/>
            <person name="Martin F."/>
            <person name="Groenewald J.Z."/>
            <person name="Crous P.W."/>
            <person name="Seidl M.F."/>
        </authorList>
    </citation>
    <scope>NUCLEOTIDE SEQUENCE [LARGE SCALE GENOMIC DNA]</scope>
    <source>
        <strain evidence="10 11">CBS 123374</strain>
    </source>
</reference>
<evidence type="ECO:0000256" key="7">
    <source>
        <dbReference type="SAM" id="MobiDB-lite"/>
    </source>
</evidence>
<evidence type="ECO:0000256" key="3">
    <source>
        <dbReference type="ARBA" id="ARBA00022448"/>
    </source>
</evidence>
<evidence type="ECO:0000256" key="4">
    <source>
        <dbReference type="ARBA" id="ARBA00022692"/>
    </source>
</evidence>
<evidence type="ECO:0000256" key="5">
    <source>
        <dbReference type="ARBA" id="ARBA00022989"/>
    </source>
</evidence>
<feature type="compositionally biased region" description="Basic and acidic residues" evidence="7">
    <location>
        <begin position="428"/>
        <end position="442"/>
    </location>
</feature>
<feature type="region of interest" description="Disordered" evidence="7">
    <location>
        <begin position="1"/>
        <end position="22"/>
    </location>
</feature>
<proteinExistence type="inferred from homology"/>
<feature type="region of interest" description="Disordered" evidence="7">
    <location>
        <begin position="413"/>
        <end position="460"/>
    </location>
</feature>
<dbReference type="Proteomes" id="UP001492380">
    <property type="component" value="Unassembled WGS sequence"/>
</dbReference>
<dbReference type="Gene3D" id="1.20.1420.30">
    <property type="entry name" value="NCX, central ion-binding region"/>
    <property type="match status" value="2"/>
</dbReference>